<proteinExistence type="predicted"/>
<comment type="caution">
    <text evidence="1">The sequence shown here is derived from an EMBL/GenBank/DDBJ whole genome shotgun (WGS) entry which is preliminary data.</text>
</comment>
<reference evidence="2" key="1">
    <citation type="submission" date="2018-05" db="EMBL/GenBank/DDBJ databases">
        <title>Leptospira yasudae sp. nov. and Leptospira stimsonii sp. nov., two pathogenic species of the genus Leptospira isolated from environmental sources.</title>
        <authorList>
            <person name="Casanovas-Massana A."/>
            <person name="Hamond C."/>
            <person name="Santos L.A."/>
            <person name="Hacker K.P."/>
            <person name="Balassiano I."/>
            <person name="Medeiros M.A."/>
            <person name="Reis M.G."/>
            <person name="Ko A.I."/>
            <person name="Wunder E.A."/>
        </authorList>
    </citation>
    <scope>NUCLEOTIDE SEQUENCE [LARGE SCALE GENOMIC DNA]</scope>
    <source>
        <strain evidence="2">Yale</strain>
    </source>
</reference>
<dbReference type="Proteomes" id="UP000265798">
    <property type="component" value="Unassembled WGS sequence"/>
</dbReference>
<gene>
    <name evidence="1" type="ORF">DLM75_23820</name>
</gene>
<sequence length="109" mass="12372">MRTGSSEATLNHELGHVDQFYHAGSFRSEYLLIGGGRDVNSNEFDADFRAGTISYPQSQIIFAIVNHQLYKLLYSLNLYNQTAATKTEAGFYIMNSILNSYLINRRIVQ</sequence>
<dbReference type="EMBL" id="QHCT01000019">
    <property type="protein sequence ID" value="RHX83635.1"/>
    <property type="molecule type" value="Genomic_DNA"/>
</dbReference>
<dbReference type="RefSeq" id="WP_118971005.1">
    <property type="nucleotide sequence ID" value="NZ_QHCT01000019.1"/>
</dbReference>
<accession>A0A396YLL8</accession>
<name>A0A396YLL8_9LEPT</name>
<protein>
    <submittedName>
        <fullName evidence="1">Uncharacterized protein</fullName>
    </submittedName>
</protein>
<evidence type="ECO:0000313" key="2">
    <source>
        <dbReference type="Proteomes" id="UP000265798"/>
    </source>
</evidence>
<organism evidence="1 2">
    <name type="scientific">Leptospira stimsonii</name>
    <dbReference type="NCBI Taxonomy" id="2202203"/>
    <lineage>
        <taxon>Bacteria</taxon>
        <taxon>Pseudomonadati</taxon>
        <taxon>Spirochaetota</taxon>
        <taxon>Spirochaetia</taxon>
        <taxon>Leptospirales</taxon>
        <taxon>Leptospiraceae</taxon>
        <taxon>Leptospira</taxon>
    </lineage>
</organism>
<evidence type="ECO:0000313" key="1">
    <source>
        <dbReference type="EMBL" id="RHX83635.1"/>
    </source>
</evidence>
<dbReference type="AlphaFoldDB" id="A0A396YLL8"/>